<dbReference type="GO" id="GO:0004029">
    <property type="term" value="F:aldehyde dehydrogenase (NAD+) activity"/>
    <property type="evidence" value="ECO:0007669"/>
    <property type="project" value="TreeGrafter"/>
</dbReference>
<sequence>MDSHREVLERLRSSFLSGKTRPEEFRLSQLMALVQLITDNEKAILEALHQDLSKPMFEAVLSELDMVLNEANYTINNFRAWMQPEYVDKNLSCVTCICCGAPWCFQLEPDAVGSCLSSYCFGNCAVLKPSEVSQATEKLLADLIPKYLDQDCYAVVCGGAEETKTLLENRFNHIFYTGSQAVARLILQAASEHLTPVTLELGGKSPCLIFGQVDVPAAAKRLAWAKFFNAGQSCVAPDYVLCTPQMKDALLPALRKALELFYSPQPQDSQDYGRIVTDRHWTRLTRLLRQSQGKVEIGGGSQQEERYIGKRWEERERGQRREERERGQRREERKRGQRREERERGKRWEERERGQRWEERETGVEVQRRRGTEVRGGRRGTEVRYIAPTVVVDVKETDPLMEEEIFGPILPILTVDTLEEGISFINRREAPLALYVFSDDNKVVNTVLEHTTSGGFCSNDGMVHMSLPSLPFGGIGSSGMGRYHGRWGFETFSHNRGCMLRGWGLERINTLRYPPYTAERLGWLRWATTVKKKSSWGCALM</sequence>
<dbReference type="GO" id="GO:0005737">
    <property type="term" value="C:cytoplasm"/>
    <property type="evidence" value="ECO:0007669"/>
    <property type="project" value="TreeGrafter"/>
</dbReference>
<dbReference type="PANTHER" id="PTHR43570:SF2">
    <property type="entry name" value="ALDEHYDE DEHYDROGENASE FAMILY 3 MEMBER B1"/>
    <property type="match status" value="1"/>
</dbReference>
<dbReference type="Pfam" id="PF00171">
    <property type="entry name" value="Aldedh"/>
    <property type="match status" value="2"/>
</dbReference>
<feature type="domain" description="Aldehyde dehydrogenase" evidence="7">
    <location>
        <begin position="368"/>
        <end position="493"/>
    </location>
</feature>
<evidence type="ECO:0000313" key="8">
    <source>
        <dbReference type="EMBL" id="MBN3311706.1"/>
    </source>
</evidence>
<organism evidence="8 9">
    <name type="scientific">Atractosteus spatula</name>
    <name type="common">Alligator gar</name>
    <name type="synonym">Lepisosteus spatula</name>
    <dbReference type="NCBI Taxonomy" id="7917"/>
    <lineage>
        <taxon>Eukaryota</taxon>
        <taxon>Metazoa</taxon>
        <taxon>Chordata</taxon>
        <taxon>Craniata</taxon>
        <taxon>Vertebrata</taxon>
        <taxon>Euteleostomi</taxon>
        <taxon>Actinopterygii</taxon>
        <taxon>Neopterygii</taxon>
        <taxon>Holostei</taxon>
        <taxon>Semionotiformes</taxon>
        <taxon>Lepisosteidae</taxon>
        <taxon>Atractosteus</taxon>
    </lineage>
</organism>
<dbReference type="EMBL" id="JAAWVO010001989">
    <property type="protein sequence ID" value="MBN3311706.1"/>
    <property type="molecule type" value="Genomic_DNA"/>
</dbReference>
<dbReference type="InterPro" id="IPR015590">
    <property type="entry name" value="Aldehyde_DH_dom"/>
</dbReference>
<dbReference type="Gene3D" id="3.40.309.10">
    <property type="entry name" value="Aldehyde Dehydrogenase, Chain A, domain 2"/>
    <property type="match status" value="2"/>
</dbReference>
<dbReference type="InterPro" id="IPR016163">
    <property type="entry name" value="Ald_DH_C"/>
</dbReference>
<dbReference type="PROSITE" id="PS00070">
    <property type="entry name" value="ALDEHYDE_DEHYDR_CYS"/>
    <property type="match status" value="1"/>
</dbReference>
<evidence type="ECO:0000256" key="5">
    <source>
        <dbReference type="RuleBase" id="RU003345"/>
    </source>
</evidence>
<feature type="non-terminal residue" evidence="8">
    <location>
        <position position="541"/>
    </location>
</feature>
<dbReference type="PROSITE" id="PS00687">
    <property type="entry name" value="ALDEHYDE_DEHYDR_GLU"/>
    <property type="match status" value="1"/>
</dbReference>
<evidence type="ECO:0000256" key="3">
    <source>
        <dbReference type="PIRSR" id="PIRSR036492-1"/>
    </source>
</evidence>
<keyword evidence="2 5" id="KW-0560">Oxidoreductase</keyword>
<evidence type="ECO:0000313" key="9">
    <source>
        <dbReference type="Proteomes" id="UP000736164"/>
    </source>
</evidence>
<protein>
    <submittedName>
        <fullName evidence="8">AL3B1 dehydrogenase</fullName>
    </submittedName>
</protein>
<feature type="region of interest" description="Disordered" evidence="6">
    <location>
        <begin position="317"/>
        <end position="352"/>
    </location>
</feature>
<evidence type="ECO:0000256" key="6">
    <source>
        <dbReference type="SAM" id="MobiDB-lite"/>
    </source>
</evidence>
<evidence type="ECO:0000259" key="7">
    <source>
        <dbReference type="Pfam" id="PF00171"/>
    </source>
</evidence>
<dbReference type="PIRSF" id="PIRSF036492">
    <property type="entry name" value="ALDH"/>
    <property type="match status" value="1"/>
</dbReference>
<gene>
    <name evidence="8" type="primary">Aldh3b1_0</name>
    <name evidence="8" type="ORF">GTO95_0004879</name>
</gene>
<dbReference type="FunFam" id="3.40.309.10:FF:000034">
    <property type="entry name" value="Aldehyde dehydrogenase, dimeric NADP-preferring"/>
    <property type="match status" value="1"/>
</dbReference>
<feature type="active site" evidence="3 4">
    <location>
        <position position="200"/>
    </location>
</feature>
<dbReference type="AlphaFoldDB" id="A0A8J7NDQ8"/>
<dbReference type="GO" id="GO:0006081">
    <property type="term" value="P:aldehyde metabolic process"/>
    <property type="evidence" value="ECO:0007669"/>
    <property type="project" value="InterPro"/>
</dbReference>
<dbReference type="Gene3D" id="3.40.605.10">
    <property type="entry name" value="Aldehyde Dehydrogenase, Chain A, domain 1"/>
    <property type="match status" value="2"/>
</dbReference>
<feature type="domain" description="Aldehyde dehydrogenase" evidence="7">
    <location>
        <begin position="22"/>
        <end position="300"/>
    </location>
</feature>
<dbReference type="Proteomes" id="UP000736164">
    <property type="component" value="Unassembled WGS sequence"/>
</dbReference>
<comment type="similarity">
    <text evidence="1 5">Belongs to the aldehyde dehydrogenase family.</text>
</comment>
<accession>A0A8J7NDQ8</accession>
<dbReference type="InterPro" id="IPR016162">
    <property type="entry name" value="Ald_DH_N"/>
</dbReference>
<comment type="caution">
    <text evidence="8">The sequence shown here is derived from an EMBL/GenBank/DDBJ whole genome shotgun (WGS) entry which is preliminary data.</text>
</comment>
<evidence type="ECO:0000256" key="4">
    <source>
        <dbReference type="PROSITE-ProRule" id="PRU10007"/>
    </source>
</evidence>
<reference evidence="8" key="1">
    <citation type="journal article" date="2021" name="Cell">
        <title>Tracing the genetic footprints of vertebrate landing in non-teleost ray-finned fishes.</title>
        <authorList>
            <person name="Bi X."/>
            <person name="Wang K."/>
            <person name="Yang L."/>
            <person name="Pan H."/>
            <person name="Jiang H."/>
            <person name="Wei Q."/>
            <person name="Fang M."/>
            <person name="Yu H."/>
            <person name="Zhu C."/>
            <person name="Cai Y."/>
            <person name="He Y."/>
            <person name="Gan X."/>
            <person name="Zeng H."/>
            <person name="Yu D."/>
            <person name="Zhu Y."/>
            <person name="Jiang H."/>
            <person name="Qiu Q."/>
            <person name="Yang H."/>
            <person name="Zhang Y.E."/>
            <person name="Wang W."/>
            <person name="Zhu M."/>
            <person name="He S."/>
            <person name="Zhang G."/>
        </authorList>
    </citation>
    <scope>NUCLEOTIDE SEQUENCE</scope>
    <source>
        <strain evidence="8">Allg_001</strain>
    </source>
</reference>
<feature type="non-terminal residue" evidence="8">
    <location>
        <position position="1"/>
    </location>
</feature>
<name>A0A8J7NDQ8_ATRSP</name>
<feature type="active site" evidence="3">
    <location>
        <position position="234"/>
    </location>
</feature>
<keyword evidence="9" id="KW-1185">Reference proteome</keyword>
<dbReference type="InterPro" id="IPR029510">
    <property type="entry name" value="Ald_DH_CS_GLU"/>
</dbReference>
<dbReference type="PANTHER" id="PTHR43570">
    <property type="entry name" value="ALDEHYDE DEHYDROGENASE"/>
    <property type="match status" value="1"/>
</dbReference>
<dbReference type="SUPFAM" id="SSF53720">
    <property type="entry name" value="ALDH-like"/>
    <property type="match status" value="1"/>
</dbReference>
<proteinExistence type="inferred from homology"/>
<evidence type="ECO:0000256" key="1">
    <source>
        <dbReference type="ARBA" id="ARBA00009986"/>
    </source>
</evidence>
<dbReference type="InterPro" id="IPR016160">
    <property type="entry name" value="Ald_DH_CS_CYS"/>
</dbReference>
<dbReference type="InterPro" id="IPR016161">
    <property type="entry name" value="Ald_DH/histidinol_DH"/>
</dbReference>
<dbReference type="GO" id="GO:0004028">
    <property type="term" value="F:3-chloroallyl aldehyde dehydrogenase activity"/>
    <property type="evidence" value="ECO:0007669"/>
    <property type="project" value="TreeGrafter"/>
</dbReference>
<dbReference type="InterPro" id="IPR012394">
    <property type="entry name" value="Aldehyde_DH_NAD(P)"/>
</dbReference>
<evidence type="ECO:0000256" key="2">
    <source>
        <dbReference type="ARBA" id="ARBA00023002"/>
    </source>
</evidence>